<dbReference type="GO" id="GO:0034023">
    <property type="term" value="F:5-(carboxyamino)imidazole ribonucleotide mutase activity"/>
    <property type="evidence" value="ECO:0007669"/>
    <property type="project" value="UniProtKB-EC"/>
</dbReference>
<sequence>MMKVALVMGSISDWPVVKDTTDMLTELQIDYDKKIISAHRMPQELQDFAQSAKDERYSVIIAAAGGAAHLPGMLAANTAIPVIGIPVLTKALNGVDSLLSIVQMPAGVPVATVAVGKAGAKNAAILAAEMIAISDTQTYDRLLAFRAKQSKEAIESNEQLYQ</sequence>
<dbReference type="SUPFAM" id="SSF52255">
    <property type="entry name" value="N5-CAIR mutase (phosphoribosylaminoimidazole carboxylase, PurE)"/>
    <property type="match status" value="1"/>
</dbReference>
<evidence type="ECO:0000256" key="3">
    <source>
        <dbReference type="HAMAP-Rule" id="MF_01929"/>
    </source>
</evidence>
<name>A0ABU8SHK2_9LACO</name>
<dbReference type="InterPro" id="IPR033747">
    <property type="entry name" value="PurE_ClassI"/>
</dbReference>
<dbReference type="HAMAP" id="MF_01929">
    <property type="entry name" value="PurE_classI"/>
    <property type="match status" value="1"/>
</dbReference>
<feature type="binding site" evidence="3">
    <location>
        <position position="40"/>
    </location>
    <ligand>
        <name>substrate</name>
    </ligand>
</feature>
<dbReference type="SMART" id="SM01001">
    <property type="entry name" value="AIRC"/>
    <property type="match status" value="1"/>
</dbReference>
<dbReference type="EMBL" id="JAWMWG010000004">
    <property type="protein sequence ID" value="MEJ6348851.1"/>
    <property type="molecule type" value="Genomic_DNA"/>
</dbReference>
<gene>
    <name evidence="3 6" type="primary">purE</name>
    <name evidence="6" type="ORF">R4Y45_06425</name>
</gene>
<evidence type="ECO:0000259" key="5">
    <source>
        <dbReference type="SMART" id="SM01001"/>
    </source>
</evidence>
<evidence type="ECO:0000313" key="6">
    <source>
        <dbReference type="EMBL" id="MEJ6348851.1"/>
    </source>
</evidence>
<evidence type="ECO:0000256" key="1">
    <source>
        <dbReference type="ARBA" id="ARBA00022755"/>
    </source>
</evidence>
<organism evidence="6 7">
    <name type="scientific">Holzapfeliella saturejae</name>
    <dbReference type="NCBI Taxonomy" id="3082953"/>
    <lineage>
        <taxon>Bacteria</taxon>
        <taxon>Bacillati</taxon>
        <taxon>Bacillota</taxon>
        <taxon>Bacilli</taxon>
        <taxon>Lactobacillales</taxon>
        <taxon>Lactobacillaceae</taxon>
        <taxon>Holzapfeliella</taxon>
    </lineage>
</organism>
<dbReference type="GO" id="GO:0004638">
    <property type="term" value="F:phosphoribosylaminoimidazole carboxylase activity"/>
    <property type="evidence" value="ECO:0007669"/>
    <property type="project" value="UniProtKB-EC"/>
</dbReference>
<dbReference type="RefSeq" id="WP_339970422.1">
    <property type="nucleotide sequence ID" value="NZ_JAWMWG010000004.1"/>
</dbReference>
<comment type="caution">
    <text evidence="6">The sequence shown here is derived from an EMBL/GenBank/DDBJ whole genome shotgun (WGS) entry which is preliminary data.</text>
</comment>
<comment type="catalytic activity">
    <reaction evidence="3 4">
        <text>5-carboxyamino-1-(5-phospho-D-ribosyl)imidazole + H(+) = 5-amino-1-(5-phospho-D-ribosyl)imidazole-4-carboxylate</text>
        <dbReference type="Rhea" id="RHEA:13193"/>
        <dbReference type="ChEBI" id="CHEBI:15378"/>
        <dbReference type="ChEBI" id="CHEBI:58730"/>
        <dbReference type="ChEBI" id="CHEBI:77657"/>
        <dbReference type="EC" id="5.4.99.18"/>
    </reaction>
</comment>
<proteinExistence type="inferred from homology"/>
<dbReference type="EC" id="5.4.99.18" evidence="3 4"/>
<evidence type="ECO:0000256" key="4">
    <source>
        <dbReference type="PIRNR" id="PIRNR001338"/>
    </source>
</evidence>
<dbReference type="PANTHER" id="PTHR23046">
    <property type="entry name" value="PHOSPHORIBOSYLAMINOIMIDAZOLE CARBOXYLASE CATALYTIC SUBUNIT"/>
    <property type="match status" value="1"/>
</dbReference>
<keyword evidence="7" id="KW-1185">Reference proteome</keyword>
<accession>A0ABU8SHK2</accession>
<keyword evidence="1 3" id="KW-0658">Purine biosynthesis</keyword>
<feature type="binding site" evidence="3">
    <location>
        <position position="10"/>
    </location>
    <ligand>
        <name>substrate</name>
    </ligand>
</feature>
<keyword evidence="2 3" id="KW-0413">Isomerase</keyword>
<feature type="domain" description="PurE" evidence="5">
    <location>
        <begin position="2"/>
        <end position="153"/>
    </location>
</feature>
<feature type="binding site" evidence="3">
    <location>
        <position position="13"/>
    </location>
    <ligand>
        <name>substrate</name>
    </ligand>
</feature>
<dbReference type="PANTHER" id="PTHR23046:SF2">
    <property type="entry name" value="PHOSPHORIBOSYLAMINOIMIDAZOLE CARBOXYLASE"/>
    <property type="match status" value="1"/>
</dbReference>
<comment type="similarity">
    <text evidence="3">Belongs to the AIR carboxylase family. Class I subfamily.</text>
</comment>
<dbReference type="InterPro" id="IPR024694">
    <property type="entry name" value="PurE_prokaryotes"/>
</dbReference>
<dbReference type="Pfam" id="PF00731">
    <property type="entry name" value="AIRC"/>
    <property type="match status" value="1"/>
</dbReference>
<protein>
    <recommendedName>
        <fullName evidence="3 4">N5-carboxyaminoimidazole ribonucleotide mutase</fullName>
        <shortName evidence="3 4">N5-CAIR mutase</shortName>
        <ecNumber evidence="3 4">5.4.99.18</ecNumber>
    </recommendedName>
    <alternativeName>
        <fullName evidence="3">5-(carboxyamino)imidazole ribonucleotide mutase</fullName>
    </alternativeName>
</protein>
<dbReference type="InterPro" id="IPR000031">
    <property type="entry name" value="PurE_dom"/>
</dbReference>
<dbReference type="NCBIfam" id="TIGR01162">
    <property type="entry name" value="purE"/>
    <property type="match status" value="1"/>
</dbReference>
<keyword evidence="6" id="KW-0456">Lyase</keyword>
<dbReference type="PIRSF" id="PIRSF001338">
    <property type="entry name" value="AIR_carboxylase"/>
    <property type="match status" value="1"/>
</dbReference>
<comment type="function">
    <text evidence="3 4">Catalyzes the conversion of N5-carboxyaminoimidazole ribonucleotide (N5-CAIR) to 4-carboxy-5-aminoimidazole ribonucleotide (CAIR).</text>
</comment>
<dbReference type="Proteomes" id="UP001377804">
    <property type="component" value="Unassembled WGS sequence"/>
</dbReference>
<evidence type="ECO:0000256" key="2">
    <source>
        <dbReference type="ARBA" id="ARBA00023235"/>
    </source>
</evidence>
<reference evidence="6 7" key="1">
    <citation type="submission" date="2023-10" db="EMBL/GenBank/DDBJ databases">
        <title>Holzapfeliella saturejae sp. nov. isolated from Satureja montana flowers.</title>
        <authorList>
            <person name="Alcantara C."/>
            <person name="Zuniga M."/>
            <person name="Landete J.M."/>
            <person name="Monedero V."/>
        </authorList>
    </citation>
    <scope>NUCLEOTIDE SEQUENCE [LARGE SCALE GENOMIC DNA]</scope>
    <source>
        <strain evidence="6 7">He02</strain>
    </source>
</reference>
<comment type="pathway">
    <text evidence="3 4">Purine metabolism; IMP biosynthesis via de novo pathway; 5-amino-1-(5-phospho-D-ribosyl)imidazole-4-carboxylate from 5-amino-1-(5-phospho-D-ribosyl)imidazole (N5-CAIR route): step 2/2.</text>
</comment>
<evidence type="ECO:0000313" key="7">
    <source>
        <dbReference type="Proteomes" id="UP001377804"/>
    </source>
</evidence>
<dbReference type="Gene3D" id="3.40.50.1970">
    <property type="match status" value="1"/>
</dbReference>